<sequence length="158" mass="18287">MIRLFLATLTAHVLVTSHAMPPVYVPVPILPDDYIELDRLPNQNSDLDLELKVNLDLYKAMLLTKLSKELPFENLESSSPTEIPSEENEKSQTVSIGKRSNLSINQELKTLARMLVSRNNRRRRDRMFEVRSRLRSLGKRSVRDTNDNEAREFMTLHP</sequence>
<comment type="caution">
    <text evidence="6">The sequence shown here is derived from an EMBL/GenBank/DDBJ whole genome shotgun (WGS) entry which is preliminary data.</text>
</comment>
<keyword evidence="7" id="KW-1185">Reference proteome</keyword>
<proteinExistence type="inferred from homology"/>
<dbReference type="EMBL" id="JAZGQO010000018">
    <property type="protein sequence ID" value="KAK6167444.1"/>
    <property type="molecule type" value="Genomic_DNA"/>
</dbReference>
<keyword evidence="2" id="KW-0027">Amidation</keyword>
<gene>
    <name evidence="6" type="ORF">SNE40_021471</name>
</gene>
<evidence type="ECO:0000256" key="2">
    <source>
        <dbReference type="ARBA" id="ARBA00022815"/>
    </source>
</evidence>
<dbReference type="AlphaFoldDB" id="A0AAN8GIS9"/>
<protein>
    <recommendedName>
        <fullName evidence="8">Corticotropin-releasing factor domain-containing protein</fullName>
    </recommendedName>
</protein>
<feature type="signal peptide" evidence="5">
    <location>
        <begin position="1"/>
        <end position="19"/>
    </location>
</feature>
<dbReference type="GO" id="GO:0007218">
    <property type="term" value="P:neuropeptide signaling pathway"/>
    <property type="evidence" value="ECO:0007669"/>
    <property type="project" value="UniProtKB-KW"/>
</dbReference>
<dbReference type="GO" id="GO:0005179">
    <property type="term" value="F:hormone activity"/>
    <property type="evidence" value="ECO:0007669"/>
    <property type="project" value="InterPro"/>
</dbReference>
<dbReference type="GO" id="GO:0005576">
    <property type="term" value="C:extracellular region"/>
    <property type="evidence" value="ECO:0007669"/>
    <property type="project" value="InterPro"/>
</dbReference>
<evidence type="ECO:0000256" key="4">
    <source>
        <dbReference type="SAM" id="MobiDB-lite"/>
    </source>
</evidence>
<dbReference type="InterPro" id="IPR003424">
    <property type="entry name" value="ELH"/>
</dbReference>
<keyword evidence="3" id="KW-0527">Neuropeptide</keyword>
<evidence type="ECO:0000256" key="3">
    <source>
        <dbReference type="ARBA" id="ARBA00023320"/>
    </source>
</evidence>
<evidence type="ECO:0000256" key="5">
    <source>
        <dbReference type="SAM" id="SignalP"/>
    </source>
</evidence>
<keyword evidence="5" id="KW-0732">Signal</keyword>
<accession>A0AAN8GIS9</accession>
<evidence type="ECO:0000313" key="7">
    <source>
        <dbReference type="Proteomes" id="UP001347796"/>
    </source>
</evidence>
<comment type="similarity">
    <text evidence="1">Belongs to the molluscan ELH family.</text>
</comment>
<feature type="region of interest" description="Disordered" evidence="4">
    <location>
        <begin position="139"/>
        <end position="158"/>
    </location>
</feature>
<reference evidence="6 7" key="1">
    <citation type="submission" date="2024-01" db="EMBL/GenBank/DDBJ databases">
        <title>The genome of the rayed Mediterranean limpet Patella caerulea (Linnaeus, 1758).</title>
        <authorList>
            <person name="Anh-Thu Weber A."/>
            <person name="Halstead-Nussloch G."/>
        </authorList>
    </citation>
    <scope>NUCLEOTIDE SEQUENCE [LARGE SCALE GENOMIC DNA]</scope>
    <source>
        <strain evidence="6">AATW-2023a</strain>
        <tissue evidence="6">Whole specimen</tissue>
    </source>
</reference>
<evidence type="ECO:0000256" key="1">
    <source>
        <dbReference type="ARBA" id="ARBA00007604"/>
    </source>
</evidence>
<dbReference type="Pfam" id="PF02323">
    <property type="entry name" value="ELH"/>
    <property type="match status" value="1"/>
</dbReference>
<evidence type="ECO:0008006" key="8">
    <source>
        <dbReference type="Google" id="ProtNLM"/>
    </source>
</evidence>
<feature type="region of interest" description="Disordered" evidence="4">
    <location>
        <begin position="74"/>
        <end position="97"/>
    </location>
</feature>
<name>A0AAN8GIS9_PATCE</name>
<feature type="chain" id="PRO_5042893282" description="Corticotropin-releasing factor domain-containing protein" evidence="5">
    <location>
        <begin position="20"/>
        <end position="158"/>
    </location>
</feature>
<dbReference type="Proteomes" id="UP001347796">
    <property type="component" value="Unassembled WGS sequence"/>
</dbReference>
<feature type="compositionally biased region" description="Basic and acidic residues" evidence="4">
    <location>
        <begin position="141"/>
        <end position="158"/>
    </location>
</feature>
<evidence type="ECO:0000313" key="6">
    <source>
        <dbReference type="EMBL" id="KAK6167444.1"/>
    </source>
</evidence>
<organism evidence="6 7">
    <name type="scientific">Patella caerulea</name>
    <name type="common">Rayed Mediterranean limpet</name>
    <dbReference type="NCBI Taxonomy" id="87958"/>
    <lineage>
        <taxon>Eukaryota</taxon>
        <taxon>Metazoa</taxon>
        <taxon>Spiralia</taxon>
        <taxon>Lophotrochozoa</taxon>
        <taxon>Mollusca</taxon>
        <taxon>Gastropoda</taxon>
        <taxon>Patellogastropoda</taxon>
        <taxon>Patelloidea</taxon>
        <taxon>Patellidae</taxon>
        <taxon>Patella</taxon>
    </lineage>
</organism>